<accession>W6RN13</accession>
<proteinExistence type="predicted"/>
<comment type="caution">
    <text evidence="1">The sequence shown here is derived from an EMBL/GenBank/DDBJ whole genome shotgun (WGS) entry which is preliminary data.</text>
</comment>
<evidence type="ECO:0000313" key="2">
    <source>
        <dbReference type="Proteomes" id="UP000019443"/>
    </source>
</evidence>
<reference evidence="1" key="1">
    <citation type="submission" date="2013-11" db="EMBL/GenBank/DDBJ databases">
        <title>Draft genome sequence of the broad-host-range Rhizobium sp. LPU83 strain, a member of the low-genetic diversity Oregon-like Rhizobium sp. group.</title>
        <authorList>
            <person name="Wibberg D."/>
            <person name="Puehler A."/>
            <person name="Schlueter A."/>
        </authorList>
    </citation>
    <scope>NUCLEOTIDE SEQUENCE [LARGE SCALE GENOMIC DNA]</scope>
    <source>
        <strain evidence="1">LPU83</strain>
        <plasmid evidence="1">pLPU83b</plasmid>
    </source>
</reference>
<geneLocation type="plasmid" evidence="1">
    <name>pLPU83b</name>
</geneLocation>
<protein>
    <submittedName>
        <fullName evidence="1">Uncharacterized protein</fullName>
    </submittedName>
</protein>
<dbReference type="Proteomes" id="UP000019443">
    <property type="component" value="Unassembled WGS sequence"/>
</dbReference>
<keyword evidence="2" id="KW-1185">Reference proteome</keyword>
<evidence type="ECO:0000313" key="1">
    <source>
        <dbReference type="EMBL" id="CDM60308.1"/>
    </source>
</evidence>
<sequence>MLLSNSDIGALEPRMIRPLSFASSRFENRSALQALAASERRRIGTTDDADESEFFDLSPLSVEEWS</sequence>
<gene>
    <name evidence="1" type="ORF">LPU83_pLPU83b_0321</name>
</gene>
<keyword evidence="1" id="KW-0614">Plasmid</keyword>
<organism evidence="1 2">
    <name type="scientific">Rhizobium favelukesii</name>
    <dbReference type="NCBI Taxonomy" id="348824"/>
    <lineage>
        <taxon>Bacteria</taxon>
        <taxon>Pseudomonadati</taxon>
        <taxon>Pseudomonadota</taxon>
        <taxon>Alphaproteobacteria</taxon>
        <taxon>Hyphomicrobiales</taxon>
        <taxon>Rhizobiaceae</taxon>
        <taxon>Rhizobium/Agrobacterium group</taxon>
        <taxon>Rhizobium</taxon>
    </lineage>
</organism>
<name>W6RN13_9HYPH</name>
<dbReference type="EMBL" id="CBYB010000034">
    <property type="protein sequence ID" value="CDM60308.1"/>
    <property type="molecule type" value="Genomic_DNA"/>
</dbReference>
<dbReference type="AlphaFoldDB" id="W6RN13"/>